<dbReference type="GO" id="GO:0005737">
    <property type="term" value="C:cytoplasm"/>
    <property type="evidence" value="ECO:0007669"/>
    <property type="project" value="UniProtKB-SubCell"/>
</dbReference>
<evidence type="ECO:0000259" key="11">
    <source>
        <dbReference type="PROSITE" id="PS50142"/>
    </source>
</evidence>
<keyword evidence="13" id="KW-1185">Reference proteome</keyword>
<dbReference type="Pfam" id="PF00035">
    <property type="entry name" value="dsrm"/>
    <property type="match status" value="1"/>
</dbReference>
<dbReference type="CDD" id="cd10845">
    <property type="entry name" value="DSRM_RNAse_III_family"/>
    <property type="match status" value="1"/>
</dbReference>
<evidence type="ECO:0000256" key="8">
    <source>
        <dbReference type="ARBA" id="ARBA00022884"/>
    </source>
</evidence>
<keyword evidence="9" id="KW-0479">Metal-binding</keyword>
<keyword evidence="9" id="KW-0460">Magnesium</keyword>
<dbReference type="HAMAP" id="MF_00104">
    <property type="entry name" value="RNase_III"/>
    <property type="match status" value="1"/>
</dbReference>
<keyword evidence="4 9" id="KW-0507">mRNA processing</keyword>
<evidence type="ECO:0000313" key="13">
    <source>
        <dbReference type="Proteomes" id="UP000282985"/>
    </source>
</evidence>
<feature type="active site" evidence="9">
    <location>
        <position position="65"/>
    </location>
</feature>
<evidence type="ECO:0000256" key="4">
    <source>
        <dbReference type="ARBA" id="ARBA00022664"/>
    </source>
</evidence>
<dbReference type="EC" id="3.1.26.3" evidence="9"/>
<dbReference type="SMART" id="SM00358">
    <property type="entry name" value="DSRM"/>
    <property type="match status" value="1"/>
</dbReference>
<comment type="caution">
    <text evidence="12">The sequence shown here is derived from an EMBL/GenBank/DDBJ whole genome shotgun (WGS) entry which is preliminary data.</text>
</comment>
<evidence type="ECO:0000256" key="1">
    <source>
        <dbReference type="ARBA" id="ARBA00000109"/>
    </source>
</evidence>
<dbReference type="PROSITE" id="PS50137">
    <property type="entry name" value="DS_RBD"/>
    <property type="match status" value="1"/>
</dbReference>
<dbReference type="GO" id="GO:0019843">
    <property type="term" value="F:rRNA binding"/>
    <property type="evidence" value="ECO:0007669"/>
    <property type="project" value="UniProtKB-KW"/>
</dbReference>
<dbReference type="PANTHER" id="PTHR11207">
    <property type="entry name" value="RIBONUCLEASE III"/>
    <property type="match status" value="1"/>
</dbReference>
<dbReference type="InterPro" id="IPR000999">
    <property type="entry name" value="RNase_III_dom"/>
</dbReference>
<dbReference type="InterPro" id="IPR011907">
    <property type="entry name" value="RNase_III"/>
</dbReference>
<dbReference type="FunFam" id="1.10.1520.10:FF:000001">
    <property type="entry name" value="Ribonuclease 3"/>
    <property type="match status" value="1"/>
</dbReference>
<evidence type="ECO:0000256" key="7">
    <source>
        <dbReference type="ARBA" id="ARBA00022801"/>
    </source>
</evidence>
<feature type="active site" evidence="9">
    <location>
        <position position="132"/>
    </location>
</feature>
<dbReference type="SUPFAM" id="SSF69065">
    <property type="entry name" value="RNase III domain-like"/>
    <property type="match status" value="1"/>
</dbReference>
<dbReference type="GO" id="GO:0003725">
    <property type="term" value="F:double-stranded RNA binding"/>
    <property type="evidence" value="ECO:0007669"/>
    <property type="project" value="TreeGrafter"/>
</dbReference>
<feature type="domain" description="RNase III" evidence="11">
    <location>
        <begin position="20"/>
        <end position="143"/>
    </location>
</feature>
<dbReference type="InterPro" id="IPR036389">
    <property type="entry name" value="RNase_III_sf"/>
</dbReference>
<keyword evidence="6 9" id="KW-0255">Endonuclease</keyword>
<evidence type="ECO:0000259" key="10">
    <source>
        <dbReference type="PROSITE" id="PS50137"/>
    </source>
</evidence>
<comment type="catalytic activity">
    <reaction evidence="1 9">
        <text>Endonucleolytic cleavage to 5'-phosphomonoester.</text>
        <dbReference type="EC" id="3.1.26.3"/>
    </reaction>
</comment>
<keyword evidence="9" id="KW-0699">rRNA-binding</keyword>
<dbReference type="Gene3D" id="1.10.1520.10">
    <property type="entry name" value="Ribonuclease III domain"/>
    <property type="match status" value="1"/>
</dbReference>
<dbReference type="SUPFAM" id="SSF54768">
    <property type="entry name" value="dsRNA-binding domain-like"/>
    <property type="match status" value="1"/>
</dbReference>
<organism evidence="12 13">
    <name type="scientific">Ancylomarina longa</name>
    <dbReference type="NCBI Taxonomy" id="2487017"/>
    <lineage>
        <taxon>Bacteria</taxon>
        <taxon>Pseudomonadati</taxon>
        <taxon>Bacteroidota</taxon>
        <taxon>Bacteroidia</taxon>
        <taxon>Marinilabiliales</taxon>
        <taxon>Marinifilaceae</taxon>
        <taxon>Ancylomarina</taxon>
    </lineage>
</organism>
<feature type="domain" description="DRBM" evidence="10">
    <location>
        <begin position="171"/>
        <end position="241"/>
    </location>
</feature>
<keyword evidence="9" id="KW-0819">tRNA processing</keyword>
<comment type="similarity">
    <text evidence="2">Belongs to the ribonuclease III family.</text>
</comment>
<comment type="subcellular location">
    <subcellularLocation>
        <location evidence="9">Cytoplasm</location>
    </subcellularLocation>
</comment>
<evidence type="ECO:0000313" key="12">
    <source>
        <dbReference type="EMBL" id="RUT78086.1"/>
    </source>
</evidence>
<evidence type="ECO:0000256" key="5">
    <source>
        <dbReference type="ARBA" id="ARBA00022722"/>
    </source>
</evidence>
<feature type="binding site" evidence="9">
    <location>
        <position position="132"/>
    </location>
    <ligand>
        <name>Mg(2+)</name>
        <dbReference type="ChEBI" id="CHEBI:18420"/>
    </ligand>
</feature>
<dbReference type="GO" id="GO:0046872">
    <property type="term" value="F:metal ion binding"/>
    <property type="evidence" value="ECO:0007669"/>
    <property type="project" value="UniProtKB-KW"/>
</dbReference>
<dbReference type="OrthoDB" id="9805026at2"/>
<reference evidence="12 13" key="1">
    <citation type="submission" date="2018-11" db="EMBL/GenBank/DDBJ databases">
        <title>Parancylomarina longa gen. nov., sp. nov., isolated from sediments of southern Okinawa.</title>
        <authorList>
            <person name="Fu T."/>
        </authorList>
    </citation>
    <scope>NUCLEOTIDE SEQUENCE [LARGE SCALE GENOMIC DNA]</scope>
    <source>
        <strain evidence="12 13">T3-2 S1-C</strain>
    </source>
</reference>
<evidence type="ECO:0000256" key="9">
    <source>
        <dbReference type="HAMAP-Rule" id="MF_00104"/>
    </source>
</evidence>
<dbReference type="GO" id="GO:0004525">
    <property type="term" value="F:ribonuclease III activity"/>
    <property type="evidence" value="ECO:0007669"/>
    <property type="project" value="UniProtKB-UniRule"/>
</dbReference>
<feature type="binding site" evidence="9">
    <location>
        <position position="61"/>
    </location>
    <ligand>
        <name>Mg(2+)</name>
        <dbReference type="ChEBI" id="CHEBI:18420"/>
    </ligand>
</feature>
<evidence type="ECO:0000256" key="3">
    <source>
        <dbReference type="ARBA" id="ARBA00022552"/>
    </source>
</evidence>
<gene>
    <name evidence="9 12" type="primary">rnc</name>
    <name evidence="12" type="ORF">DLK05_09565</name>
</gene>
<dbReference type="InterPro" id="IPR014720">
    <property type="entry name" value="dsRBD_dom"/>
</dbReference>
<comment type="subunit">
    <text evidence="9">Homodimer.</text>
</comment>
<dbReference type="PROSITE" id="PS00517">
    <property type="entry name" value="RNASE_3_1"/>
    <property type="match status" value="1"/>
</dbReference>
<comment type="cofactor">
    <cofactor evidence="9">
        <name>Mg(2+)</name>
        <dbReference type="ChEBI" id="CHEBI:18420"/>
    </cofactor>
</comment>
<dbReference type="Pfam" id="PF14622">
    <property type="entry name" value="Ribonucleas_3_3"/>
    <property type="match status" value="1"/>
</dbReference>
<keyword evidence="7 9" id="KW-0378">Hydrolase</keyword>
<name>A0A434AUE8_9BACT</name>
<dbReference type="PROSITE" id="PS50142">
    <property type="entry name" value="RNASE_3_2"/>
    <property type="match status" value="1"/>
</dbReference>
<comment type="function">
    <text evidence="9">Digests double-stranded RNA. Involved in the processing of primary rRNA transcript to yield the immediate precursors to the large and small rRNAs (23S and 16S). Processes some mRNAs, and tRNAs when they are encoded in the rRNA operon. Processes pre-crRNA and tracrRNA of type II CRISPR loci if present in the organism.</text>
</comment>
<keyword evidence="8 9" id="KW-0694">RNA-binding</keyword>
<dbReference type="Proteomes" id="UP000282985">
    <property type="component" value="Unassembled WGS sequence"/>
</dbReference>
<dbReference type="GO" id="GO:0008033">
    <property type="term" value="P:tRNA processing"/>
    <property type="evidence" value="ECO:0007669"/>
    <property type="project" value="UniProtKB-KW"/>
</dbReference>
<proteinExistence type="inferred from homology"/>
<dbReference type="SMART" id="SM00535">
    <property type="entry name" value="RIBOc"/>
    <property type="match status" value="1"/>
</dbReference>
<keyword evidence="9" id="KW-0963">Cytoplasm</keyword>
<dbReference type="NCBIfam" id="TIGR02191">
    <property type="entry name" value="RNaseIII"/>
    <property type="match status" value="1"/>
</dbReference>
<keyword evidence="3 9" id="KW-0698">rRNA processing</keyword>
<dbReference type="PANTHER" id="PTHR11207:SF0">
    <property type="entry name" value="RIBONUCLEASE 3"/>
    <property type="match status" value="1"/>
</dbReference>
<dbReference type="GO" id="GO:0010468">
    <property type="term" value="P:regulation of gene expression"/>
    <property type="evidence" value="ECO:0007669"/>
    <property type="project" value="TreeGrafter"/>
</dbReference>
<dbReference type="AlphaFoldDB" id="A0A434AUE8"/>
<protein>
    <recommendedName>
        <fullName evidence="9">Ribonuclease 3</fullName>
        <ecNumber evidence="9">3.1.26.3</ecNumber>
    </recommendedName>
    <alternativeName>
        <fullName evidence="9">Ribonuclease III</fullName>
        <shortName evidence="9">RNase III</shortName>
    </alternativeName>
</protein>
<dbReference type="RefSeq" id="WP_127343752.1">
    <property type="nucleotide sequence ID" value="NZ_RJJX01000011.1"/>
</dbReference>
<evidence type="ECO:0000256" key="6">
    <source>
        <dbReference type="ARBA" id="ARBA00022759"/>
    </source>
</evidence>
<dbReference type="EMBL" id="RJJX01000011">
    <property type="protein sequence ID" value="RUT78086.1"/>
    <property type="molecule type" value="Genomic_DNA"/>
</dbReference>
<dbReference type="Gene3D" id="3.30.160.20">
    <property type="match status" value="1"/>
</dbReference>
<keyword evidence="5 9" id="KW-0540">Nuclease</keyword>
<dbReference type="GO" id="GO:0006364">
    <property type="term" value="P:rRNA processing"/>
    <property type="evidence" value="ECO:0007669"/>
    <property type="project" value="UniProtKB-UniRule"/>
</dbReference>
<dbReference type="GO" id="GO:0006397">
    <property type="term" value="P:mRNA processing"/>
    <property type="evidence" value="ECO:0007669"/>
    <property type="project" value="UniProtKB-UniRule"/>
</dbReference>
<feature type="binding site" evidence="9">
    <location>
        <position position="129"/>
    </location>
    <ligand>
        <name>Mg(2+)</name>
        <dbReference type="ChEBI" id="CHEBI:18420"/>
    </ligand>
</feature>
<evidence type="ECO:0000256" key="2">
    <source>
        <dbReference type="ARBA" id="ARBA00010183"/>
    </source>
</evidence>
<sequence>MIKSIYQSIKLLIFPRKEFYGLLFDILGYYPNRTDLYELALIHKSATIQKDGLSLNNERLEYLGDAILGAIIADILYKYFPNKDEGFLTQIRSKIVSRESLNKLAIKIGLDKQLISSVNLNNNKHIYGDAFEALIGAIYLDQGYLKTKIFLEDQIFKKHINIEEVVNVETNFKSKLIEWAQKNKKEVYFDTHEDGMDKSLHLPLFSSEVEVEEVKLGKGLGTSKKEAQQKAAREALKRINQRELAS</sequence>
<dbReference type="CDD" id="cd00593">
    <property type="entry name" value="RIBOc"/>
    <property type="match status" value="1"/>
</dbReference>
<accession>A0A434AUE8</accession>